<sequence length="50" mass="6066">MHNYQDQSDYPQEIHKLNPKEVHWTSKSMQEHYTAVPFLGYTIQTWTLSR</sequence>
<reference evidence="1" key="1">
    <citation type="submission" date="2018-02" db="EMBL/GenBank/DDBJ databases">
        <title>Rhizophora mucronata_Transcriptome.</title>
        <authorList>
            <person name="Meera S.P."/>
            <person name="Sreeshan A."/>
            <person name="Augustine A."/>
        </authorList>
    </citation>
    <scope>NUCLEOTIDE SEQUENCE</scope>
    <source>
        <tissue evidence="1">Leaf</tissue>
    </source>
</reference>
<proteinExistence type="predicted"/>
<organism evidence="1">
    <name type="scientific">Rhizophora mucronata</name>
    <name type="common">Asiatic mangrove</name>
    <dbReference type="NCBI Taxonomy" id="61149"/>
    <lineage>
        <taxon>Eukaryota</taxon>
        <taxon>Viridiplantae</taxon>
        <taxon>Streptophyta</taxon>
        <taxon>Embryophyta</taxon>
        <taxon>Tracheophyta</taxon>
        <taxon>Spermatophyta</taxon>
        <taxon>Magnoliopsida</taxon>
        <taxon>eudicotyledons</taxon>
        <taxon>Gunneridae</taxon>
        <taxon>Pentapetalae</taxon>
        <taxon>rosids</taxon>
        <taxon>fabids</taxon>
        <taxon>Malpighiales</taxon>
        <taxon>Rhizophoraceae</taxon>
        <taxon>Rhizophora</taxon>
    </lineage>
</organism>
<protein>
    <submittedName>
        <fullName evidence="1">Uncharacterized protein</fullName>
    </submittedName>
</protein>
<name>A0A2P2QV70_RHIMU</name>
<evidence type="ECO:0000313" key="1">
    <source>
        <dbReference type="EMBL" id="MBX70912.1"/>
    </source>
</evidence>
<dbReference type="AlphaFoldDB" id="A0A2P2QV70"/>
<dbReference type="EMBL" id="GGEC01090428">
    <property type="protein sequence ID" value="MBX70912.1"/>
    <property type="molecule type" value="Transcribed_RNA"/>
</dbReference>
<accession>A0A2P2QV70</accession>